<evidence type="ECO:0000256" key="19">
    <source>
        <dbReference type="HAMAP-Rule" id="MF_00037"/>
    </source>
</evidence>
<comment type="function">
    <text evidence="2 19">Cell wall formation.</text>
</comment>
<gene>
    <name evidence="19" type="primary">murB</name>
    <name evidence="21" type="ordered locus">MROS_0022</name>
</gene>
<feature type="active site" description="Proton donor" evidence="19">
    <location>
        <position position="236"/>
    </location>
</feature>
<keyword evidence="15 19" id="KW-0131">Cell cycle</keyword>
<proteinExistence type="inferred from homology"/>
<dbReference type="PANTHER" id="PTHR21071">
    <property type="entry name" value="UDP-N-ACETYLENOLPYRUVOYLGLUCOSAMINE REDUCTASE"/>
    <property type="match status" value="1"/>
</dbReference>
<dbReference type="InterPro" id="IPR003170">
    <property type="entry name" value="MurB"/>
</dbReference>
<evidence type="ECO:0000256" key="18">
    <source>
        <dbReference type="ARBA" id="ARBA00048914"/>
    </source>
</evidence>
<comment type="pathway">
    <text evidence="4 19">Cell wall biogenesis; peptidoglycan biosynthesis.</text>
</comment>
<keyword evidence="10 19" id="KW-0274">FAD</keyword>
<comment type="catalytic activity">
    <reaction evidence="18 19">
        <text>UDP-N-acetyl-alpha-D-muramate + NADP(+) = UDP-N-acetyl-3-O-(1-carboxyvinyl)-alpha-D-glucosamine + NADPH + H(+)</text>
        <dbReference type="Rhea" id="RHEA:12248"/>
        <dbReference type="ChEBI" id="CHEBI:15378"/>
        <dbReference type="ChEBI" id="CHEBI:57783"/>
        <dbReference type="ChEBI" id="CHEBI:58349"/>
        <dbReference type="ChEBI" id="CHEBI:68483"/>
        <dbReference type="ChEBI" id="CHEBI:70757"/>
        <dbReference type="EC" id="1.3.1.98"/>
    </reaction>
</comment>
<evidence type="ECO:0000256" key="1">
    <source>
        <dbReference type="ARBA" id="ARBA00001974"/>
    </source>
</evidence>
<dbReference type="InterPro" id="IPR016167">
    <property type="entry name" value="FAD-bd_PCMH_sub1"/>
</dbReference>
<dbReference type="Pfam" id="PF02873">
    <property type="entry name" value="MurB_C"/>
    <property type="match status" value="1"/>
</dbReference>
<keyword evidence="12 19" id="KW-0133">Cell shape</keyword>
<comment type="cofactor">
    <cofactor evidence="1 19">
        <name>FAD</name>
        <dbReference type="ChEBI" id="CHEBI:57692"/>
    </cofactor>
</comment>
<evidence type="ECO:0000256" key="7">
    <source>
        <dbReference type="ARBA" id="ARBA00022490"/>
    </source>
</evidence>
<dbReference type="NCBIfam" id="NF000755">
    <property type="entry name" value="PRK00046.1"/>
    <property type="match status" value="1"/>
</dbReference>
<dbReference type="InterPro" id="IPR016166">
    <property type="entry name" value="FAD-bd_PCMH"/>
</dbReference>
<evidence type="ECO:0000259" key="20">
    <source>
        <dbReference type="PROSITE" id="PS51387"/>
    </source>
</evidence>
<evidence type="ECO:0000256" key="12">
    <source>
        <dbReference type="ARBA" id="ARBA00022960"/>
    </source>
</evidence>
<dbReference type="OrthoDB" id="9804753at2"/>
<dbReference type="InterPro" id="IPR006094">
    <property type="entry name" value="Oxid_FAD_bind_N"/>
</dbReference>
<evidence type="ECO:0000256" key="10">
    <source>
        <dbReference type="ARBA" id="ARBA00022827"/>
    </source>
</evidence>
<evidence type="ECO:0000256" key="6">
    <source>
        <dbReference type="ARBA" id="ARBA00015188"/>
    </source>
</evidence>
<evidence type="ECO:0000256" key="14">
    <source>
        <dbReference type="ARBA" id="ARBA00023002"/>
    </source>
</evidence>
<dbReference type="GO" id="GO:0009252">
    <property type="term" value="P:peptidoglycan biosynthetic process"/>
    <property type="evidence" value="ECO:0007669"/>
    <property type="project" value="UniProtKB-UniRule"/>
</dbReference>
<dbReference type="GO" id="GO:0071949">
    <property type="term" value="F:FAD binding"/>
    <property type="evidence" value="ECO:0007669"/>
    <property type="project" value="InterPro"/>
</dbReference>
<dbReference type="PATRIC" id="fig|1191523.3.peg.22"/>
<dbReference type="Gene3D" id="3.90.78.10">
    <property type="entry name" value="UDP-N-acetylenolpyruvoylglucosamine reductase, C-terminal domain"/>
    <property type="match status" value="1"/>
</dbReference>
<evidence type="ECO:0000256" key="3">
    <source>
        <dbReference type="ARBA" id="ARBA00004496"/>
    </source>
</evidence>
<evidence type="ECO:0000256" key="16">
    <source>
        <dbReference type="ARBA" id="ARBA00023316"/>
    </source>
</evidence>
<feature type="active site" evidence="19">
    <location>
        <position position="162"/>
    </location>
</feature>
<dbReference type="HOGENOM" id="CLU_035304_0_0_10"/>
<sequence>MKRHLNFSLKKYNTFGVDSTAKEFIEFDNEEELLDYFRNNFPEKHLILGGGSNLLFTGDFDGTVIHYNKKGIEVISENDYEVLIRASAGESWDALVEFSVHNRWYGIENLSLIPGTVGAAPIQNIGAYGVELKDCLTEVEGLNLSDMQKEILPADKCNFEYRSSIFKEKLKNKFLISAIVIKLSKSKKLNLDYRALKEYFHGKNIDDIDIEDVRNGVIAIRKSKLPDPSELGNAGSFFKNPAVNINRLDSLQSLYKDIPYHKIDEKTYKIPAAWLIEKSGMKGKRMGNVGVHKSQALVIVNYGNASGKEILEFAEMVRRAVYENFGIELEYEVNII</sequence>
<dbReference type="Pfam" id="PF01565">
    <property type="entry name" value="FAD_binding_4"/>
    <property type="match status" value="1"/>
</dbReference>
<comment type="similarity">
    <text evidence="19">Belongs to the MurB family.</text>
</comment>
<dbReference type="EMBL" id="CP003557">
    <property type="protein sequence ID" value="AFN73266.1"/>
    <property type="molecule type" value="Genomic_DNA"/>
</dbReference>
<dbReference type="GO" id="GO:0005829">
    <property type="term" value="C:cytosol"/>
    <property type="evidence" value="ECO:0007669"/>
    <property type="project" value="TreeGrafter"/>
</dbReference>
<dbReference type="EC" id="1.3.1.98" evidence="5 19"/>
<name>I6ZZW3_MELRP</name>
<dbReference type="KEGG" id="mro:MROS_0022"/>
<comment type="subcellular location">
    <subcellularLocation>
        <location evidence="3 19">Cytoplasm</location>
    </subcellularLocation>
</comment>
<dbReference type="PANTHER" id="PTHR21071:SF4">
    <property type="entry name" value="UDP-N-ACETYLENOLPYRUVOYLGLUCOSAMINE REDUCTASE"/>
    <property type="match status" value="1"/>
</dbReference>
<keyword evidence="11 19" id="KW-0521">NADP</keyword>
<dbReference type="AlphaFoldDB" id="I6ZZW3"/>
<dbReference type="SUPFAM" id="SSF56194">
    <property type="entry name" value="Uridine diphospho-N-Acetylenolpyruvylglucosamine reductase, MurB, C-terminal domain"/>
    <property type="match status" value="1"/>
</dbReference>
<evidence type="ECO:0000256" key="2">
    <source>
        <dbReference type="ARBA" id="ARBA00003921"/>
    </source>
</evidence>
<evidence type="ECO:0000256" key="15">
    <source>
        <dbReference type="ARBA" id="ARBA00023306"/>
    </source>
</evidence>
<dbReference type="GO" id="GO:0008762">
    <property type="term" value="F:UDP-N-acetylmuramate dehydrogenase activity"/>
    <property type="evidence" value="ECO:0007669"/>
    <property type="project" value="UniProtKB-UniRule"/>
</dbReference>
<dbReference type="GO" id="GO:0051301">
    <property type="term" value="P:cell division"/>
    <property type="evidence" value="ECO:0007669"/>
    <property type="project" value="UniProtKB-KW"/>
</dbReference>
<dbReference type="GO" id="GO:0008360">
    <property type="term" value="P:regulation of cell shape"/>
    <property type="evidence" value="ECO:0007669"/>
    <property type="project" value="UniProtKB-KW"/>
</dbReference>
<accession>I6ZZW3</accession>
<protein>
    <recommendedName>
        <fullName evidence="6 19">UDP-N-acetylenolpyruvoylglucosamine reductase</fullName>
        <ecNumber evidence="5 19">1.3.1.98</ecNumber>
    </recommendedName>
    <alternativeName>
        <fullName evidence="17 19">UDP-N-acetylmuramate dehydrogenase</fullName>
    </alternativeName>
</protein>
<dbReference type="HAMAP" id="MF_00037">
    <property type="entry name" value="MurB"/>
    <property type="match status" value="1"/>
</dbReference>
<dbReference type="STRING" id="1191523.MROS_0022"/>
<dbReference type="Gene3D" id="3.30.43.10">
    <property type="entry name" value="Uridine Diphospho-n-acetylenolpyruvylglucosamine Reductase, domain 2"/>
    <property type="match status" value="1"/>
</dbReference>
<dbReference type="Gene3D" id="3.30.465.10">
    <property type="match status" value="1"/>
</dbReference>
<keyword evidence="16 19" id="KW-0961">Cell wall biogenesis/degradation</keyword>
<keyword evidence="7 19" id="KW-0963">Cytoplasm</keyword>
<keyword evidence="9 19" id="KW-0285">Flavoprotein</keyword>
<dbReference type="NCBIfam" id="TIGR00179">
    <property type="entry name" value="murB"/>
    <property type="match status" value="1"/>
</dbReference>
<dbReference type="Proteomes" id="UP000009011">
    <property type="component" value="Chromosome"/>
</dbReference>
<dbReference type="SUPFAM" id="SSF56176">
    <property type="entry name" value="FAD-binding/transporter-associated domain-like"/>
    <property type="match status" value="1"/>
</dbReference>
<feature type="domain" description="FAD-binding PCMH-type" evidence="20">
    <location>
        <begin position="17"/>
        <end position="186"/>
    </location>
</feature>
<organism evidence="21 22">
    <name type="scientific">Melioribacter roseus (strain DSM 23840 / JCM 17771 / VKM B-2668 / P3M-2)</name>
    <dbReference type="NCBI Taxonomy" id="1191523"/>
    <lineage>
        <taxon>Bacteria</taxon>
        <taxon>Pseudomonadati</taxon>
        <taxon>Ignavibacteriota</taxon>
        <taxon>Ignavibacteria</taxon>
        <taxon>Ignavibacteriales</taxon>
        <taxon>Melioribacteraceae</taxon>
        <taxon>Melioribacter</taxon>
    </lineage>
</organism>
<evidence type="ECO:0000256" key="17">
    <source>
        <dbReference type="ARBA" id="ARBA00031026"/>
    </source>
</evidence>
<evidence type="ECO:0000313" key="22">
    <source>
        <dbReference type="Proteomes" id="UP000009011"/>
    </source>
</evidence>
<dbReference type="InterPro" id="IPR036318">
    <property type="entry name" value="FAD-bd_PCMH-like_sf"/>
</dbReference>
<dbReference type="UniPathway" id="UPA00219"/>
<evidence type="ECO:0000256" key="4">
    <source>
        <dbReference type="ARBA" id="ARBA00004752"/>
    </source>
</evidence>
<evidence type="ECO:0000256" key="9">
    <source>
        <dbReference type="ARBA" id="ARBA00022630"/>
    </source>
</evidence>
<evidence type="ECO:0000256" key="8">
    <source>
        <dbReference type="ARBA" id="ARBA00022618"/>
    </source>
</evidence>
<dbReference type="InterPro" id="IPR036635">
    <property type="entry name" value="MurB_C_sf"/>
</dbReference>
<evidence type="ECO:0000256" key="11">
    <source>
        <dbReference type="ARBA" id="ARBA00022857"/>
    </source>
</evidence>
<dbReference type="eggNOG" id="COG0812">
    <property type="taxonomic scope" value="Bacteria"/>
</dbReference>
<keyword evidence="14 19" id="KW-0560">Oxidoreductase</keyword>
<reference evidence="21 22" key="1">
    <citation type="journal article" date="2013" name="PLoS ONE">
        <title>Genomic analysis of Melioribacter roseus, facultatively anaerobic organotrophic bacterium representing a novel deep lineage within Bacteriodetes/Chlorobi group.</title>
        <authorList>
            <person name="Kadnikov V.V."/>
            <person name="Mardanov A.V."/>
            <person name="Podosokorskaya O.A."/>
            <person name="Gavrilov S.N."/>
            <person name="Kublanov I.V."/>
            <person name="Beletsky A.V."/>
            <person name="Bonch-Osmolovskaya E.A."/>
            <person name="Ravin N.V."/>
        </authorList>
    </citation>
    <scope>NUCLEOTIDE SEQUENCE [LARGE SCALE GENOMIC DNA]</scope>
    <source>
        <strain evidence="22">JCM 17771 / P3M-2</strain>
    </source>
</reference>
<keyword evidence="22" id="KW-1185">Reference proteome</keyword>
<keyword evidence="8 19" id="KW-0132">Cell division</keyword>
<dbReference type="GO" id="GO:0071555">
    <property type="term" value="P:cell wall organization"/>
    <property type="evidence" value="ECO:0007669"/>
    <property type="project" value="UniProtKB-KW"/>
</dbReference>
<feature type="active site" evidence="19">
    <location>
        <position position="332"/>
    </location>
</feature>
<keyword evidence="13 19" id="KW-0573">Peptidoglycan synthesis</keyword>
<dbReference type="PROSITE" id="PS51387">
    <property type="entry name" value="FAD_PCMH"/>
    <property type="match status" value="1"/>
</dbReference>
<evidence type="ECO:0000256" key="5">
    <source>
        <dbReference type="ARBA" id="ARBA00012518"/>
    </source>
</evidence>
<dbReference type="InterPro" id="IPR016169">
    <property type="entry name" value="FAD-bd_PCMH_sub2"/>
</dbReference>
<evidence type="ECO:0000256" key="13">
    <source>
        <dbReference type="ARBA" id="ARBA00022984"/>
    </source>
</evidence>
<evidence type="ECO:0000313" key="21">
    <source>
        <dbReference type="EMBL" id="AFN73266.1"/>
    </source>
</evidence>
<dbReference type="RefSeq" id="WP_014854703.1">
    <property type="nucleotide sequence ID" value="NC_018178.1"/>
</dbReference>
<dbReference type="InterPro" id="IPR011601">
    <property type="entry name" value="MurB_C"/>
</dbReference>